<dbReference type="SUPFAM" id="SSF51658">
    <property type="entry name" value="Xylose isomerase-like"/>
    <property type="match status" value="1"/>
</dbReference>
<dbReference type="RefSeq" id="WP_013680058.1">
    <property type="nucleotide sequence ID" value="NC_015315.1"/>
</dbReference>
<dbReference type="GeneID" id="10360773"/>
<dbReference type="KEGG" id="tuz:TUZN_1245"/>
<dbReference type="Proteomes" id="UP000008138">
    <property type="component" value="Chromosome"/>
</dbReference>
<dbReference type="HOGENOM" id="CLU_1118248_0_0_2"/>
<dbReference type="EMBL" id="CP002590">
    <property type="protein sequence ID" value="AEA12722.1"/>
    <property type="molecule type" value="Genomic_DNA"/>
</dbReference>
<evidence type="ECO:0000313" key="1">
    <source>
        <dbReference type="EMBL" id="AEA12722.1"/>
    </source>
</evidence>
<keyword evidence="2" id="KW-1185">Reference proteome</keyword>
<dbReference type="STRING" id="999630.TUZN_1245"/>
<dbReference type="OrthoDB" id="26272at2157"/>
<protein>
    <submittedName>
        <fullName evidence="1">Uncharacterized protein</fullName>
    </submittedName>
</protein>
<sequence>MDVAVYVRRGARAKAIVEIAQSLGLPHVLDLGGLRLDKSPYLHAVELDLELAAPPSALVMPPADDVYKPVLIADLLNVRRIFLPPPPTVDDLARVYDEAATYGVEVVWLYGRPPLARPEDVEAVAEAVHPRAARIVYDVVSARSSKEIVKTLVSLQGYMASMYLSNRKGRRGPRLPPFDVDGVINYSDVVQAALLLQWDGQYVLRMAPQFADKLSLQVAVLNEIAETFRSAGKASKKVQRMVAEVLDEIFASSGLE</sequence>
<name>F2L0Q7_THEU7</name>
<organism evidence="1 2">
    <name type="scientific">Thermoproteus uzoniensis (strain 768-20)</name>
    <dbReference type="NCBI Taxonomy" id="999630"/>
    <lineage>
        <taxon>Archaea</taxon>
        <taxon>Thermoproteota</taxon>
        <taxon>Thermoprotei</taxon>
        <taxon>Thermoproteales</taxon>
        <taxon>Thermoproteaceae</taxon>
        <taxon>Thermoproteus</taxon>
    </lineage>
</organism>
<reference key="2">
    <citation type="submission" date="2011-03" db="EMBL/GenBank/DDBJ databases">
        <title>Complete genome sequence of the thermoacidophilic crenarchaeon Thermoproteus uzoniensis 768-20.</title>
        <authorList>
            <person name="Mardanov A.V."/>
            <person name="Gumerov V.M."/>
            <person name="Beletsky A.V."/>
            <person name="Prokofeva M.I."/>
            <person name="Bonch-Osmolovskaya E.A."/>
            <person name="Ravin N.V."/>
            <person name="Skryabin K.G."/>
        </authorList>
    </citation>
    <scope>NUCLEOTIDE SEQUENCE</scope>
    <source>
        <strain>768-20</strain>
    </source>
</reference>
<dbReference type="InterPro" id="IPR036237">
    <property type="entry name" value="Xyl_isomerase-like_sf"/>
</dbReference>
<accession>F2L0Q7</accession>
<dbReference type="Gene3D" id="3.20.20.150">
    <property type="entry name" value="Divalent-metal-dependent TIM barrel enzymes"/>
    <property type="match status" value="1"/>
</dbReference>
<reference evidence="1 2" key="1">
    <citation type="journal article" date="2011" name="J. Bacteriol.">
        <title>Complete genome sequence of the thermoacidophilic crenarchaeon Thermoproteus uzoniensis 768-20.</title>
        <authorList>
            <person name="Mardanov A.V."/>
            <person name="Gumerov V.M."/>
            <person name="Beletsky A.V."/>
            <person name="Prokofeva M.I."/>
            <person name="Bonch-Osmolovskaya E.A."/>
            <person name="Ravin N.V."/>
            <person name="Skryabin K.G."/>
        </authorList>
    </citation>
    <scope>NUCLEOTIDE SEQUENCE [LARGE SCALE GENOMIC DNA]</scope>
    <source>
        <strain evidence="1 2">768-20</strain>
    </source>
</reference>
<evidence type="ECO:0000313" key="2">
    <source>
        <dbReference type="Proteomes" id="UP000008138"/>
    </source>
</evidence>
<gene>
    <name evidence="1" type="ordered locus">TUZN_1245</name>
</gene>
<proteinExistence type="predicted"/>
<dbReference type="AlphaFoldDB" id="F2L0Q7"/>
<dbReference type="eggNOG" id="arCOG05551">
    <property type="taxonomic scope" value="Archaea"/>
</dbReference>